<proteinExistence type="predicted"/>
<sequence length="40" mass="4709">MCEEQVKNKKRLGWKHGNTPRRFLIGMQKKALADSPELLR</sequence>
<accession>A0A2K8SK73</accession>
<reference evidence="1 2" key="1">
    <citation type="submission" date="2017-11" db="EMBL/GenBank/DDBJ databases">
        <title>Complete genome of a free-living desiccation-tolerant cyanobacterium and its photosynthetic adaptation to extreme terrestrial habitat.</title>
        <authorList>
            <person name="Shang J."/>
        </authorList>
    </citation>
    <scope>NUCLEOTIDE SEQUENCE [LARGE SCALE GENOMIC DNA]</scope>
    <source>
        <strain evidence="1 2">CCNUN1</strain>
    </source>
</reference>
<gene>
    <name evidence="1" type="ORF">COO91_01722</name>
</gene>
<keyword evidence="2" id="KW-1185">Reference proteome</keyword>
<organism evidence="1 2">
    <name type="scientific">Nostoc flagelliforme CCNUN1</name>
    <dbReference type="NCBI Taxonomy" id="2038116"/>
    <lineage>
        <taxon>Bacteria</taxon>
        <taxon>Bacillati</taxon>
        <taxon>Cyanobacteriota</taxon>
        <taxon>Cyanophyceae</taxon>
        <taxon>Nostocales</taxon>
        <taxon>Nostocaceae</taxon>
        <taxon>Nostoc</taxon>
    </lineage>
</organism>
<protein>
    <submittedName>
        <fullName evidence="1">Uncharacterized protein</fullName>
    </submittedName>
</protein>
<dbReference type="EMBL" id="CP024785">
    <property type="protein sequence ID" value="AUB35831.1"/>
    <property type="molecule type" value="Genomic_DNA"/>
</dbReference>
<evidence type="ECO:0000313" key="2">
    <source>
        <dbReference type="Proteomes" id="UP000232003"/>
    </source>
</evidence>
<evidence type="ECO:0000313" key="1">
    <source>
        <dbReference type="EMBL" id="AUB35831.1"/>
    </source>
</evidence>
<dbReference type="KEGG" id="nfl:COO91_01722"/>
<dbReference type="AlphaFoldDB" id="A0A2K8SK73"/>
<dbReference type="Proteomes" id="UP000232003">
    <property type="component" value="Chromosome"/>
</dbReference>
<name>A0A2K8SK73_9NOSO</name>